<sequence length="98" mass="10880">MRRTSWRWRAFPIMGRSHSICMCGSVSRCLPPIKTGSGLSIRVRISMRCGLAWRHIWIACARKSGRSVTITARTAGGCWMGKILQSLTPGTMEAVNIT</sequence>
<evidence type="ECO:0000313" key="4">
    <source>
        <dbReference type="Proteomes" id="UP000462501"/>
    </source>
</evidence>
<evidence type="ECO:0000313" key="3">
    <source>
        <dbReference type="Proteomes" id="UP000446348"/>
    </source>
</evidence>
<evidence type="ECO:0000313" key="1">
    <source>
        <dbReference type="EMBL" id="NBI79826.1"/>
    </source>
</evidence>
<dbReference type="EMBL" id="VIQT01000006">
    <property type="protein sequence ID" value="NDO38247.1"/>
    <property type="molecule type" value="Genomic_DNA"/>
</dbReference>
<dbReference type="Proteomes" id="UP000446348">
    <property type="component" value="Unassembled WGS sequence"/>
</dbReference>
<comment type="caution">
    <text evidence="1">The sequence shown here is derived from an EMBL/GenBank/DDBJ whole genome shotgun (WGS) entry which is preliminary data.</text>
</comment>
<organism evidence="1 3">
    <name type="scientific">Anaerotruncus colihominis</name>
    <dbReference type="NCBI Taxonomy" id="169435"/>
    <lineage>
        <taxon>Bacteria</taxon>
        <taxon>Bacillati</taxon>
        <taxon>Bacillota</taxon>
        <taxon>Clostridia</taxon>
        <taxon>Eubacteriales</taxon>
        <taxon>Oscillospiraceae</taxon>
        <taxon>Anaerotruncus</taxon>
    </lineage>
</organism>
<protein>
    <submittedName>
        <fullName evidence="1">DUF2690 domain-containing protein</fullName>
    </submittedName>
</protein>
<name>A0A845RIF9_9FIRM</name>
<gene>
    <name evidence="1" type="ORF">D3Z39_13310</name>
    <name evidence="2" type="ORF">FMM72_03130</name>
</gene>
<accession>A0A845RIF9</accession>
<reference evidence="2 4" key="2">
    <citation type="submission" date="2019-06" db="EMBL/GenBank/DDBJ databases">
        <title>Draft genome sequences of 15 bacterial species constituting the stable defined intestinal microbiota of the GM15 gnotobiotic mouse model.</title>
        <authorList>
            <person name="Elie C."/>
            <person name="Mathieu A."/>
            <person name="Saliou A."/>
            <person name="Darnaud M."/>
            <person name="Leulier F."/>
            <person name="Tamellini A."/>
        </authorList>
    </citation>
    <scope>NUCLEOTIDE SEQUENCE [LARGE SCALE GENOMIC DNA]</scope>
    <source>
        <strain evidence="2 4">JM4-15</strain>
    </source>
</reference>
<proteinExistence type="predicted"/>
<evidence type="ECO:0000313" key="2">
    <source>
        <dbReference type="EMBL" id="NDO38247.1"/>
    </source>
</evidence>
<dbReference type="Proteomes" id="UP000462501">
    <property type="component" value="Unassembled WGS sequence"/>
</dbReference>
<reference evidence="1 3" key="1">
    <citation type="submission" date="2018-08" db="EMBL/GenBank/DDBJ databases">
        <title>Murine metabolic-syndrome-specific gut microbial biobank.</title>
        <authorList>
            <person name="Liu C."/>
        </authorList>
    </citation>
    <scope>NUCLEOTIDE SEQUENCE [LARGE SCALE GENOMIC DNA]</scope>
    <source>
        <strain evidence="1 3">X69</strain>
    </source>
</reference>
<dbReference type="AlphaFoldDB" id="A0A845RIF9"/>
<dbReference type="EMBL" id="QXWZ01000026">
    <property type="protein sequence ID" value="NBI79826.1"/>
    <property type="molecule type" value="Genomic_DNA"/>
</dbReference>